<dbReference type="Proteomes" id="UP000004290">
    <property type="component" value="Unassembled WGS sequence"/>
</dbReference>
<protein>
    <recommendedName>
        <fullName evidence="1">DUF3592 domain-containing protein</fullName>
    </recommendedName>
</protein>
<evidence type="ECO:0000313" key="2">
    <source>
        <dbReference type="EMBL" id="EFM27393.1"/>
    </source>
</evidence>
<dbReference type="AlphaFoldDB" id="E0PDN3"/>
<comment type="caution">
    <text evidence="2">The sequence shown here is derived from an EMBL/GenBank/DDBJ whole genome shotgun (WGS) entry which is preliminary data.</text>
</comment>
<feature type="domain" description="DUF3592" evidence="1">
    <location>
        <begin position="5"/>
        <end position="83"/>
    </location>
</feature>
<evidence type="ECO:0000313" key="3">
    <source>
        <dbReference type="Proteomes" id="UP000004290"/>
    </source>
</evidence>
<name>E0PDN3_STREI</name>
<dbReference type="HOGENOM" id="CLU_2507717_0_0_9"/>
<sequence>MKKETMGTVISVTKQWWLKINNKSTRVHAMDGATFPFLIKVKYEVNGKSYTRRKWISAGNNVPNKESMVHVFYCQDNPSKSRIVL</sequence>
<dbReference type="EMBL" id="AEEL01000014">
    <property type="protein sequence ID" value="EFM27393.1"/>
    <property type="molecule type" value="Genomic_DNA"/>
</dbReference>
<evidence type="ECO:0000259" key="1">
    <source>
        <dbReference type="Pfam" id="PF12158"/>
    </source>
</evidence>
<proteinExistence type="predicted"/>
<dbReference type="RefSeq" id="WP_003064781.1">
    <property type="nucleotide sequence ID" value="NZ_GL397128.1"/>
</dbReference>
<accession>E0PDN3</accession>
<reference evidence="2 3" key="1">
    <citation type="submission" date="2010-07" db="EMBL/GenBank/DDBJ databases">
        <authorList>
            <person name="Muzny D."/>
            <person name="Qin X."/>
            <person name="Deng J."/>
            <person name="Jiang H."/>
            <person name="Liu Y."/>
            <person name="Qu J."/>
            <person name="Song X.-Z."/>
            <person name="Zhang L."/>
            <person name="Thornton R."/>
            <person name="Coyle M."/>
            <person name="Francisco L."/>
            <person name="Jackson L."/>
            <person name="Javaid M."/>
            <person name="Korchina V."/>
            <person name="Kovar C."/>
            <person name="Mata R."/>
            <person name="Mathew T."/>
            <person name="Ngo R."/>
            <person name="Nguyen L."/>
            <person name="Nguyen N."/>
            <person name="Okwuonu G."/>
            <person name="Ongeri F."/>
            <person name="Pham C."/>
            <person name="Simmons D."/>
            <person name="Wilczek-Boney K."/>
            <person name="Hale W."/>
            <person name="Jakkamsetti A."/>
            <person name="Pham P."/>
            <person name="Ruth R."/>
            <person name="San Lucas F."/>
            <person name="Warren J."/>
            <person name="Zhang J."/>
            <person name="Zhao Z."/>
            <person name="Zhou C."/>
            <person name="Zhu D."/>
            <person name="Lee S."/>
            <person name="Bess C."/>
            <person name="Blankenburg K."/>
            <person name="Forbes L."/>
            <person name="Fu Q."/>
            <person name="Gubbala S."/>
            <person name="Hirani K."/>
            <person name="Jayaseelan J.C."/>
            <person name="Lara F."/>
            <person name="Munidasa M."/>
            <person name="Palculict T."/>
            <person name="Patil S."/>
            <person name="Pu L.-L."/>
            <person name="Saada N."/>
            <person name="Tang L."/>
            <person name="Weissenberger G."/>
            <person name="Zhu Y."/>
            <person name="Hemphill L."/>
            <person name="Shang Y."/>
            <person name="Youmans B."/>
            <person name="Ayvaz T."/>
            <person name="Ross M."/>
            <person name="Santibanez J."/>
            <person name="Aqrawi P."/>
            <person name="Gross S."/>
            <person name="Joshi V."/>
            <person name="Fowler G."/>
            <person name="Nazareth L."/>
            <person name="Reid J."/>
            <person name="Worley K."/>
            <person name="Petrosino J."/>
            <person name="Highlander S."/>
            <person name="Gibbs R."/>
        </authorList>
    </citation>
    <scope>NUCLEOTIDE SEQUENCE [LARGE SCALE GENOMIC DNA]</scope>
    <source>
        <strain evidence="2 3">ATCC 700338</strain>
    </source>
</reference>
<gene>
    <name evidence="2" type="ORF">HMPREF9319_0956</name>
</gene>
<dbReference type="InterPro" id="IPR021994">
    <property type="entry name" value="DUF3592"/>
</dbReference>
<keyword evidence="3" id="KW-1185">Reference proteome</keyword>
<organism evidence="2 3">
    <name type="scientific">Streptococcus equinus ATCC 700338</name>
    <dbReference type="NCBI Taxonomy" id="864569"/>
    <lineage>
        <taxon>Bacteria</taxon>
        <taxon>Bacillati</taxon>
        <taxon>Bacillota</taxon>
        <taxon>Bacilli</taxon>
        <taxon>Lactobacillales</taxon>
        <taxon>Streptococcaceae</taxon>
        <taxon>Streptococcus</taxon>
    </lineage>
</organism>
<dbReference type="Pfam" id="PF12158">
    <property type="entry name" value="DUF3592"/>
    <property type="match status" value="1"/>
</dbReference>